<dbReference type="RefSeq" id="XP_028142924.1">
    <property type="nucleotide sequence ID" value="XM_028287123.1"/>
</dbReference>
<feature type="compositionally biased region" description="Acidic residues" evidence="4">
    <location>
        <begin position="160"/>
        <end position="169"/>
    </location>
</feature>
<evidence type="ECO:0000256" key="4">
    <source>
        <dbReference type="SAM" id="MobiDB-lite"/>
    </source>
</evidence>
<dbReference type="InParanoid" id="A0A6P7G1V4"/>
<evidence type="ECO:0000256" key="2">
    <source>
        <dbReference type="ARBA" id="ARBA00022771"/>
    </source>
</evidence>
<gene>
    <name evidence="6" type="primary">LOC114336750</name>
</gene>
<proteinExistence type="predicted"/>
<dbReference type="FunCoup" id="A0A6P7G1V4">
    <property type="interactions" value="712"/>
</dbReference>
<feature type="compositionally biased region" description="Basic and acidic residues" evidence="4">
    <location>
        <begin position="192"/>
        <end position="225"/>
    </location>
</feature>
<dbReference type="InterPro" id="IPR037666">
    <property type="entry name" value="CCDC43"/>
</dbReference>
<dbReference type="PANTHER" id="PTHR31684:SF2">
    <property type="entry name" value="COILED-COIL DOMAIN-CONTAINING PROTEIN 43"/>
    <property type="match status" value="1"/>
</dbReference>
<keyword evidence="2" id="KW-0863">Zinc-finger</keyword>
<reference evidence="6" key="1">
    <citation type="submission" date="2025-08" db="UniProtKB">
        <authorList>
            <consortium name="RefSeq"/>
        </authorList>
    </citation>
    <scope>IDENTIFICATION</scope>
    <source>
        <tissue evidence="6">Whole insect</tissue>
    </source>
</reference>
<keyword evidence="3" id="KW-0862">Zinc</keyword>
<dbReference type="AlphaFoldDB" id="A0A6P7G1V4"/>
<dbReference type="Pfam" id="PF04500">
    <property type="entry name" value="FLYWCH"/>
    <property type="match status" value="1"/>
</dbReference>
<name>A0A6P7G1V4_DIAVI</name>
<sequence>MENFEVIETTKGKPSALHYGYQYRKYRKNKEDVVTWVCVKERHHNCKGRMKKKLTELLEVNQHTCVPDVALLSHGKGYFNKLILIYLQESEIIKICNEILEHWERFKPQEACAKQMSSEDVNIKLAKLLESQSLATTKQKQYTAEEKKIREAILSQYSEMTDEEGEAEDVQAGGEDGGLEKNLNSHTVAQAEKLKREQARQDSQKKKEKDKEDREKQKQLKEDKKEKRKTVKGERRR</sequence>
<dbReference type="GO" id="GO:0008270">
    <property type="term" value="F:zinc ion binding"/>
    <property type="evidence" value="ECO:0007669"/>
    <property type="project" value="UniProtKB-KW"/>
</dbReference>
<accession>A0A6P7G1V4</accession>
<dbReference type="PANTHER" id="PTHR31684">
    <property type="entry name" value="COILED-COIL DOMAIN-CONTAINING PROTEIN 43"/>
    <property type="match status" value="1"/>
</dbReference>
<feature type="domain" description="FLYWCH-type" evidence="5">
    <location>
        <begin position="7"/>
        <end position="63"/>
    </location>
</feature>
<organism evidence="6">
    <name type="scientific">Diabrotica virgifera virgifera</name>
    <name type="common">western corn rootworm</name>
    <dbReference type="NCBI Taxonomy" id="50390"/>
    <lineage>
        <taxon>Eukaryota</taxon>
        <taxon>Metazoa</taxon>
        <taxon>Ecdysozoa</taxon>
        <taxon>Arthropoda</taxon>
        <taxon>Hexapoda</taxon>
        <taxon>Insecta</taxon>
        <taxon>Pterygota</taxon>
        <taxon>Neoptera</taxon>
        <taxon>Endopterygota</taxon>
        <taxon>Coleoptera</taxon>
        <taxon>Polyphaga</taxon>
        <taxon>Cucujiformia</taxon>
        <taxon>Chrysomeloidea</taxon>
        <taxon>Chrysomelidae</taxon>
        <taxon>Galerucinae</taxon>
        <taxon>Diabroticina</taxon>
        <taxon>Diabroticites</taxon>
        <taxon>Diabrotica</taxon>
    </lineage>
</organism>
<dbReference type="InterPro" id="IPR007588">
    <property type="entry name" value="Znf_FLYWCH"/>
</dbReference>
<keyword evidence="1" id="KW-0479">Metal-binding</keyword>
<evidence type="ECO:0000256" key="1">
    <source>
        <dbReference type="ARBA" id="ARBA00022723"/>
    </source>
</evidence>
<feature type="compositionally biased region" description="Basic residues" evidence="4">
    <location>
        <begin position="226"/>
        <end position="237"/>
    </location>
</feature>
<evidence type="ECO:0000313" key="6">
    <source>
        <dbReference type="RefSeq" id="XP_028142924.1"/>
    </source>
</evidence>
<dbReference type="Gene3D" id="2.20.25.240">
    <property type="match status" value="1"/>
</dbReference>
<evidence type="ECO:0000259" key="5">
    <source>
        <dbReference type="Pfam" id="PF04500"/>
    </source>
</evidence>
<evidence type="ECO:0000256" key="3">
    <source>
        <dbReference type="ARBA" id="ARBA00022833"/>
    </source>
</evidence>
<protein>
    <submittedName>
        <fullName evidence="6">Coiled-coil domain-containing protein 43</fullName>
    </submittedName>
</protein>
<feature type="region of interest" description="Disordered" evidence="4">
    <location>
        <begin position="159"/>
        <end position="237"/>
    </location>
</feature>